<keyword evidence="4 8" id="KW-1003">Cell membrane</keyword>
<keyword evidence="7 8" id="KW-0472">Membrane</keyword>
<dbReference type="RefSeq" id="WP_163299363.1">
    <property type="nucleotide sequence ID" value="NZ_JAAGRR010000139.1"/>
</dbReference>
<evidence type="ECO:0000256" key="7">
    <source>
        <dbReference type="ARBA" id="ARBA00023136"/>
    </source>
</evidence>
<feature type="transmembrane region" description="Helical" evidence="8">
    <location>
        <begin position="93"/>
        <end position="111"/>
    </location>
</feature>
<dbReference type="Proteomes" id="UP000469346">
    <property type="component" value="Unassembled WGS sequence"/>
</dbReference>
<reference evidence="9 10" key="1">
    <citation type="submission" date="2020-02" db="EMBL/GenBank/DDBJ databases">
        <title>Comparative genomics of sulfur disproportionating microorganisms.</title>
        <authorList>
            <person name="Ward L.M."/>
            <person name="Bertran E."/>
            <person name="Johnston D.T."/>
        </authorList>
    </citation>
    <scope>NUCLEOTIDE SEQUENCE [LARGE SCALE GENOMIC DNA]</scope>
    <source>
        <strain evidence="9 10">DSM 100025</strain>
    </source>
</reference>
<evidence type="ECO:0000313" key="9">
    <source>
        <dbReference type="EMBL" id="NDY43253.1"/>
    </source>
</evidence>
<accession>A0A6N9TT40</accession>
<dbReference type="PANTHER" id="PTHR30269:SF37">
    <property type="entry name" value="MEMBRANE TRANSPORTER PROTEIN"/>
    <property type="match status" value="1"/>
</dbReference>
<keyword evidence="3" id="KW-0813">Transport</keyword>
<evidence type="ECO:0000256" key="6">
    <source>
        <dbReference type="ARBA" id="ARBA00022989"/>
    </source>
</evidence>
<keyword evidence="6 8" id="KW-1133">Transmembrane helix</keyword>
<keyword evidence="10" id="KW-1185">Reference proteome</keyword>
<protein>
    <recommendedName>
        <fullName evidence="8">Probable membrane transporter protein</fullName>
    </recommendedName>
</protein>
<gene>
    <name evidence="9" type="ORF">G3N55_10420</name>
</gene>
<sequence length="242" mass="25478">MAPWAAWLVVGGAAFVHGLAGFGSALFAMPLLALYLDLRTVSPAVALMGLTLNLVLLWQLRGRVAWRHLPPVLAGALAGVPVGVGILREWPVAWLKAVLGVVLVAYGAWRLRRRPTPGAGDRPWPAALLGFAAGCLGGAFNTSGPPVILWAGRQPWPKDTVKATLQAFFLVLSAGVVAGHAWAGLIDARVTAFYLSTLPALLAGLALGAFLYRRVTTEGYRDLLHLALVGLGLLSLWSARGG</sequence>
<evidence type="ECO:0000256" key="2">
    <source>
        <dbReference type="ARBA" id="ARBA00009142"/>
    </source>
</evidence>
<dbReference type="GO" id="GO:0005886">
    <property type="term" value="C:plasma membrane"/>
    <property type="evidence" value="ECO:0007669"/>
    <property type="project" value="UniProtKB-SubCell"/>
</dbReference>
<dbReference type="EMBL" id="JAAGRR010000139">
    <property type="protein sequence ID" value="NDY43253.1"/>
    <property type="molecule type" value="Genomic_DNA"/>
</dbReference>
<comment type="similarity">
    <text evidence="2 8">Belongs to the 4-toluene sulfonate uptake permease (TSUP) (TC 2.A.102) family.</text>
</comment>
<evidence type="ECO:0000256" key="5">
    <source>
        <dbReference type="ARBA" id="ARBA00022692"/>
    </source>
</evidence>
<keyword evidence="5 8" id="KW-0812">Transmembrane</keyword>
<feature type="transmembrane region" description="Helical" evidence="8">
    <location>
        <begin position="192"/>
        <end position="211"/>
    </location>
</feature>
<feature type="transmembrane region" description="Helical" evidence="8">
    <location>
        <begin position="163"/>
        <end position="185"/>
    </location>
</feature>
<evidence type="ECO:0000313" key="10">
    <source>
        <dbReference type="Proteomes" id="UP000469346"/>
    </source>
</evidence>
<evidence type="ECO:0000256" key="3">
    <source>
        <dbReference type="ARBA" id="ARBA00022448"/>
    </source>
</evidence>
<dbReference type="PANTHER" id="PTHR30269">
    <property type="entry name" value="TRANSMEMBRANE PROTEIN YFCA"/>
    <property type="match status" value="1"/>
</dbReference>
<comment type="caution">
    <text evidence="9">The sequence shown here is derived from an EMBL/GenBank/DDBJ whole genome shotgun (WGS) entry which is preliminary data.</text>
</comment>
<evidence type="ECO:0000256" key="4">
    <source>
        <dbReference type="ARBA" id="ARBA00022475"/>
    </source>
</evidence>
<dbReference type="InterPro" id="IPR002781">
    <property type="entry name" value="TM_pro_TauE-like"/>
</dbReference>
<evidence type="ECO:0000256" key="8">
    <source>
        <dbReference type="RuleBase" id="RU363041"/>
    </source>
</evidence>
<proteinExistence type="inferred from homology"/>
<dbReference type="AlphaFoldDB" id="A0A6N9TT40"/>
<feature type="transmembrane region" description="Helical" evidence="8">
    <location>
        <begin position="69"/>
        <end position="87"/>
    </location>
</feature>
<feature type="transmembrane region" description="Helical" evidence="8">
    <location>
        <begin position="123"/>
        <end position="143"/>
    </location>
</feature>
<name>A0A6N9TT40_DISTH</name>
<feature type="transmembrane region" description="Helical" evidence="8">
    <location>
        <begin position="38"/>
        <end position="57"/>
    </location>
</feature>
<feature type="transmembrane region" description="Helical" evidence="8">
    <location>
        <begin position="223"/>
        <end position="239"/>
    </location>
</feature>
<organism evidence="9 10">
    <name type="scientific">Dissulfurirhabdus thermomarina</name>
    <dbReference type="NCBI Taxonomy" id="1765737"/>
    <lineage>
        <taxon>Bacteria</taxon>
        <taxon>Deltaproteobacteria</taxon>
        <taxon>Dissulfurirhabdaceae</taxon>
        <taxon>Dissulfurirhabdus</taxon>
    </lineage>
</organism>
<comment type="subcellular location">
    <subcellularLocation>
        <location evidence="1 8">Cell membrane</location>
        <topology evidence="1 8">Multi-pass membrane protein</topology>
    </subcellularLocation>
</comment>
<evidence type="ECO:0000256" key="1">
    <source>
        <dbReference type="ARBA" id="ARBA00004651"/>
    </source>
</evidence>
<dbReference type="InterPro" id="IPR052017">
    <property type="entry name" value="TSUP"/>
</dbReference>
<dbReference type="Pfam" id="PF01925">
    <property type="entry name" value="TauE"/>
    <property type="match status" value="1"/>
</dbReference>